<dbReference type="RefSeq" id="WP_213168536.1">
    <property type="nucleotide sequence ID" value="NZ_CP058559.1"/>
</dbReference>
<keyword evidence="1" id="KW-1133">Transmembrane helix</keyword>
<keyword evidence="3" id="KW-1185">Reference proteome</keyword>
<proteinExistence type="predicted"/>
<name>A0A7G9W7J8_ALKCA</name>
<feature type="transmembrane region" description="Helical" evidence="1">
    <location>
        <begin position="40"/>
        <end position="57"/>
    </location>
</feature>
<gene>
    <name evidence="2" type="ORF">HYG86_07600</name>
</gene>
<organism evidence="2 3">
    <name type="scientific">Alkalicella caledoniensis</name>
    <dbReference type="NCBI Taxonomy" id="2731377"/>
    <lineage>
        <taxon>Bacteria</taxon>
        <taxon>Bacillati</taxon>
        <taxon>Bacillota</taxon>
        <taxon>Clostridia</taxon>
        <taxon>Eubacteriales</taxon>
        <taxon>Proteinivoracaceae</taxon>
        <taxon>Alkalicella</taxon>
    </lineage>
</organism>
<sequence>MGSFFAFFRNEIVRRFLRYLSFGGICVGGYFIFFTRNYNLYWTYYLFGFSLLIFFNTLPKKNKLDADSTPFRGKSKIGSIILMILNTLLFLYQYNQNLSPHTLDQNQYDFFTRKAEYSITEENPPSRFENMEQSLARIRKTKYHEMQEDFAELFLDDLSDFQGKSLNFFDYLNEERIRLREGEPVELYFPIRSVDDIRLGPLKVRIYPNKYISTHLMIPKARFRVYEVEYSEETKEHFLDIYNRVRSE</sequence>
<keyword evidence="1" id="KW-0812">Transmembrane</keyword>
<evidence type="ECO:0000256" key="1">
    <source>
        <dbReference type="SAM" id="Phobius"/>
    </source>
</evidence>
<dbReference type="AlphaFoldDB" id="A0A7G9W7J8"/>
<evidence type="ECO:0000313" key="3">
    <source>
        <dbReference type="Proteomes" id="UP000516160"/>
    </source>
</evidence>
<dbReference type="KEGG" id="acae:HYG86_07600"/>
<protein>
    <submittedName>
        <fullName evidence="2">Uncharacterized protein</fullName>
    </submittedName>
</protein>
<feature type="transmembrane region" description="Helical" evidence="1">
    <location>
        <begin position="16"/>
        <end position="34"/>
    </location>
</feature>
<reference evidence="2 3" key="1">
    <citation type="submission" date="2020-07" db="EMBL/GenBank/DDBJ databases">
        <title>Alkalicella. sp. LB2 genome.</title>
        <authorList>
            <person name="Postec A."/>
            <person name="Quemeneur M."/>
        </authorList>
    </citation>
    <scope>NUCLEOTIDE SEQUENCE [LARGE SCALE GENOMIC DNA]</scope>
    <source>
        <strain evidence="2 3">LB2</strain>
    </source>
</reference>
<keyword evidence="1" id="KW-0472">Membrane</keyword>
<feature type="transmembrane region" description="Helical" evidence="1">
    <location>
        <begin position="77"/>
        <end position="94"/>
    </location>
</feature>
<accession>A0A7G9W7J8</accession>
<dbReference type="EMBL" id="CP058559">
    <property type="protein sequence ID" value="QNO14660.1"/>
    <property type="molecule type" value="Genomic_DNA"/>
</dbReference>
<dbReference type="Proteomes" id="UP000516160">
    <property type="component" value="Chromosome"/>
</dbReference>
<evidence type="ECO:0000313" key="2">
    <source>
        <dbReference type="EMBL" id="QNO14660.1"/>
    </source>
</evidence>